<proteinExistence type="predicted"/>
<name>A0ACC2KQZ3_PERAE</name>
<keyword evidence="2" id="KW-1185">Reference proteome</keyword>
<comment type="caution">
    <text evidence="1">The sequence shown here is derived from an EMBL/GenBank/DDBJ whole genome shotgun (WGS) entry which is preliminary data.</text>
</comment>
<reference evidence="1 2" key="1">
    <citation type="journal article" date="2022" name="Hortic Res">
        <title>A haplotype resolved chromosomal level avocado genome allows analysis of novel avocado genes.</title>
        <authorList>
            <person name="Nath O."/>
            <person name="Fletcher S.J."/>
            <person name="Hayward A."/>
            <person name="Shaw L.M."/>
            <person name="Masouleh A.K."/>
            <person name="Furtado A."/>
            <person name="Henry R.J."/>
            <person name="Mitter N."/>
        </authorList>
    </citation>
    <scope>NUCLEOTIDE SEQUENCE [LARGE SCALE GENOMIC DNA]</scope>
    <source>
        <strain evidence="2">cv. Hass</strain>
    </source>
</reference>
<sequence>MHCEGCAKKVKRAVKGFDGVQEVKGDSSNNKLTVVGKVDPDKIRERIEQKTKKKVVLVSPLPKKDKEGSGGGEKKADEKDKKADDKKPKEPVVSTVVLKIRLHCEGCIHKIKRIISKTKGVEHVAVDPQKDLVTVKGTMDAKTLPEYLKEKLKRGVEIVQPKKDDGGGDKKGKGGGGGGGGGGEKKDKEGGGAGGGEKTDGDKKGGGEGKKEEAGKAEANKLEYYGGYTPYSVYGYSIENVHAPQIFSDENPNACSIM</sequence>
<evidence type="ECO:0000313" key="2">
    <source>
        <dbReference type="Proteomes" id="UP001234297"/>
    </source>
</evidence>
<dbReference type="Proteomes" id="UP001234297">
    <property type="component" value="Chromosome 11"/>
</dbReference>
<gene>
    <name evidence="1" type="ORF">MRB53_032166</name>
</gene>
<evidence type="ECO:0000313" key="1">
    <source>
        <dbReference type="EMBL" id="KAJ8623636.1"/>
    </source>
</evidence>
<protein>
    <submittedName>
        <fullName evidence="1">Uncharacterized protein</fullName>
    </submittedName>
</protein>
<dbReference type="EMBL" id="CM056819">
    <property type="protein sequence ID" value="KAJ8623636.1"/>
    <property type="molecule type" value="Genomic_DNA"/>
</dbReference>
<accession>A0ACC2KQZ3</accession>
<organism evidence="1 2">
    <name type="scientific">Persea americana</name>
    <name type="common">Avocado</name>
    <dbReference type="NCBI Taxonomy" id="3435"/>
    <lineage>
        <taxon>Eukaryota</taxon>
        <taxon>Viridiplantae</taxon>
        <taxon>Streptophyta</taxon>
        <taxon>Embryophyta</taxon>
        <taxon>Tracheophyta</taxon>
        <taxon>Spermatophyta</taxon>
        <taxon>Magnoliopsida</taxon>
        <taxon>Magnoliidae</taxon>
        <taxon>Laurales</taxon>
        <taxon>Lauraceae</taxon>
        <taxon>Persea</taxon>
    </lineage>
</organism>